<organism evidence="1 2">
    <name type="scientific">Argiope bruennichi</name>
    <name type="common">Wasp spider</name>
    <name type="synonym">Aranea bruennichi</name>
    <dbReference type="NCBI Taxonomy" id="94029"/>
    <lineage>
        <taxon>Eukaryota</taxon>
        <taxon>Metazoa</taxon>
        <taxon>Ecdysozoa</taxon>
        <taxon>Arthropoda</taxon>
        <taxon>Chelicerata</taxon>
        <taxon>Arachnida</taxon>
        <taxon>Araneae</taxon>
        <taxon>Araneomorphae</taxon>
        <taxon>Entelegynae</taxon>
        <taxon>Araneoidea</taxon>
        <taxon>Araneidae</taxon>
        <taxon>Argiope</taxon>
    </lineage>
</organism>
<dbReference type="AlphaFoldDB" id="A0A8T0FNT2"/>
<dbReference type="Proteomes" id="UP000807504">
    <property type="component" value="Unassembled WGS sequence"/>
</dbReference>
<evidence type="ECO:0000313" key="2">
    <source>
        <dbReference type="Proteomes" id="UP000807504"/>
    </source>
</evidence>
<reference evidence="1" key="2">
    <citation type="submission" date="2020-06" db="EMBL/GenBank/DDBJ databases">
        <authorList>
            <person name="Sheffer M."/>
        </authorList>
    </citation>
    <scope>NUCLEOTIDE SEQUENCE</scope>
</reference>
<comment type="caution">
    <text evidence="1">The sequence shown here is derived from an EMBL/GenBank/DDBJ whole genome shotgun (WGS) entry which is preliminary data.</text>
</comment>
<sequence length="82" mass="9162">MADALLPGGQGRGLQPKSDYRMHLRWEASIKDLLVPSVESPLLLIGKEKDLNPSTVESSPEWKASCTEDGWLFILLRGNLRE</sequence>
<keyword evidence="2" id="KW-1185">Reference proteome</keyword>
<reference evidence="1" key="1">
    <citation type="journal article" date="2020" name="bioRxiv">
        <title>Chromosome-level reference genome of the European wasp spider Argiope bruennichi: a resource for studies on range expansion and evolutionary adaptation.</title>
        <authorList>
            <person name="Sheffer M.M."/>
            <person name="Hoppe A."/>
            <person name="Krehenwinkel H."/>
            <person name="Uhl G."/>
            <person name="Kuss A.W."/>
            <person name="Jensen L."/>
            <person name="Jensen C."/>
            <person name="Gillespie R.G."/>
            <person name="Hoff K.J."/>
            <person name="Prost S."/>
        </authorList>
    </citation>
    <scope>NUCLEOTIDE SEQUENCE</scope>
</reference>
<name>A0A8T0FNT2_ARGBR</name>
<proteinExistence type="predicted"/>
<evidence type="ECO:0000313" key="1">
    <source>
        <dbReference type="EMBL" id="KAF8792005.1"/>
    </source>
</evidence>
<protein>
    <submittedName>
        <fullName evidence="1">Uncharacterized protein</fullName>
    </submittedName>
</protein>
<gene>
    <name evidence="1" type="ORF">HNY73_003657</name>
</gene>
<accession>A0A8T0FNT2</accession>
<dbReference type="EMBL" id="JABXBU010000003">
    <property type="protein sequence ID" value="KAF8792005.1"/>
    <property type="molecule type" value="Genomic_DNA"/>
</dbReference>